<dbReference type="InterPro" id="IPR003593">
    <property type="entry name" value="AAA+_ATPase"/>
</dbReference>
<keyword evidence="6 11" id="KW-0067">ATP-binding</keyword>
<dbReference type="Gene3D" id="3.40.50.300">
    <property type="entry name" value="P-loop containing nucleotide triphosphate hydrolases"/>
    <property type="match status" value="1"/>
</dbReference>
<evidence type="ECO:0000256" key="3">
    <source>
        <dbReference type="ARBA" id="ARBA00022475"/>
    </source>
</evidence>
<evidence type="ECO:0000256" key="9">
    <source>
        <dbReference type="SAM" id="MobiDB-lite"/>
    </source>
</evidence>
<keyword evidence="12" id="KW-1185">Reference proteome</keyword>
<dbReference type="GO" id="GO:0005524">
    <property type="term" value="F:ATP binding"/>
    <property type="evidence" value="ECO:0007669"/>
    <property type="project" value="UniProtKB-KW"/>
</dbReference>
<dbReference type="InterPro" id="IPR050166">
    <property type="entry name" value="ABC_transporter_ATP-bind"/>
</dbReference>
<dbReference type="Proteomes" id="UP001489897">
    <property type="component" value="Unassembled WGS sequence"/>
</dbReference>
<dbReference type="RefSeq" id="WP_342945654.1">
    <property type="nucleotide sequence ID" value="NZ_JAYMRV010000001.1"/>
</dbReference>
<feature type="domain" description="ABC transporter" evidence="10">
    <location>
        <begin position="49"/>
        <end position="268"/>
    </location>
</feature>
<keyword evidence="8" id="KW-0472">Membrane</keyword>
<reference evidence="11 12" key="1">
    <citation type="submission" date="2024-01" db="EMBL/GenBank/DDBJ databases">
        <title>The diversity of rhizobia nodulating Mimosa spp. in eleven states of Brazil covering several biomes is determined by host plant, location, and edaphic factors.</title>
        <authorList>
            <person name="Rouws L."/>
            <person name="Barauna A."/>
            <person name="Beukes C."/>
            <person name="De Faria S.M."/>
            <person name="Gross E."/>
            <person name="Dos Reis Junior F.B."/>
            <person name="Simon M."/>
            <person name="Maluk M."/>
            <person name="Odee D.W."/>
            <person name="Kenicer G."/>
            <person name="Young J.P.W."/>
            <person name="Reis V.M."/>
            <person name="Zilli J."/>
            <person name="James E.K."/>
        </authorList>
    </citation>
    <scope>NUCLEOTIDE SEQUENCE [LARGE SCALE GENOMIC DNA]</scope>
    <source>
        <strain evidence="11 12">JPY167</strain>
    </source>
</reference>
<protein>
    <submittedName>
        <fullName evidence="11">ATP-binding cassette domain-containing protein</fullName>
    </submittedName>
</protein>
<keyword evidence="3" id="KW-1003">Cell membrane</keyword>
<dbReference type="PROSITE" id="PS50893">
    <property type="entry name" value="ABC_TRANSPORTER_2"/>
    <property type="match status" value="1"/>
</dbReference>
<evidence type="ECO:0000256" key="7">
    <source>
        <dbReference type="ARBA" id="ARBA00022967"/>
    </source>
</evidence>
<comment type="caution">
    <text evidence="11">The sequence shown here is derived from an EMBL/GenBank/DDBJ whole genome shotgun (WGS) entry which is preliminary data.</text>
</comment>
<evidence type="ECO:0000259" key="10">
    <source>
        <dbReference type="PROSITE" id="PS50893"/>
    </source>
</evidence>
<keyword evidence="7" id="KW-1278">Translocase</keyword>
<dbReference type="PROSITE" id="PS00211">
    <property type="entry name" value="ABC_TRANSPORTER_1"/>
    <property type="match status" value="1"/>
</dbReference>
<accession>A0ABU9RK08</accession>
<dbReference type="EMBL" id="JAYMRV010000001">
    <property type="protein sequence ID" value="MEM5419858.1"/>
    <property type="molecule type" value="Genomic_DNA"/>
</dbReference>
<name>A0ABU9RK08_9BURK</name>
<dbReference type="Pfam" id="PF00005">
    <property type="entry name" value="ABC_tran"/>
    <property type="match status" value="1"/>
</dbReference>
<dbReference type="PANTHER" id="PTHR42788:SF17">
    <property type="entry name" value="ALIPHATIC SULFONATES IMPORT ATP-BINDING PROTEIN SSUB"/>
    <property type="match status" value="1"/>
</dbReference>
<evidence type="ECO:0000256" key="4">
    <source>
        <dbReference type="ARBA" id="ARBA00022519"/>
    </source>
</evidence>
<evidence type="ECO:0000256" key="5">
    <source>
        <dbReference type="ARBA" id="ARBA00022741"/>
    </source>
</evidence>
<evidence type="ECO:0000256" key="8">
    <source>
        <dbReference type="ARBA" id="ARBA00023136"/>
    </source>
</evidence>
<keyword evidence="2" id="KW-0813">Transport</keyword>
<dbReference type="SMART" id="SM00382">
    <property type="entry name" value="AAA"/>
    <property type="match status" value="1"/>
</dbReference>
<organism evidence="11 12">
    <name type="scientific">Paraburkholderia ferrariae</name>
    <dbReference type="NCBI Taxonomy" id="386056"/>
    <lineage>
        <taxon>Bacteria</taxon>
        <taxon>Pseudomonadati</taxon>
        <taxon>Pseudomonadota</taxon>
        <taxon>Betaproteobacteria</taxon>
        <taxon>Burkholderiales</taxon>
        <taxon>Burkholderiaceae</taxon>
        <taxon>Paraburkholderia</taxon>
    </lineage>
</organism>
<feature type="region of interest" description="Disordered" evidence="9">
    <location>
        <begin position="23"/>
        <end position="44"/>
    </location>
</feature>
<dbReference type="InterPro" id="IPR003439">
    <property type="entry name" value="ABC_transporter-like_ATP-bd"/>
</dbReference>
<gene>
    <name evidence="11" type="ORF">VSR73_02070</name>
</gene>
<evidence type="ECO:0000313" key="11">
    <source>
        <dbReference type="EMBL" id="MEM5419858.1"/>
    </source>
</evidence>
<keyword evidence="4" id="KW-0997">Cell inner membrane</keyword>
<keyword evidence="5" id="KW-0547">Nucleotide-binding</keyword>
<dbReference type="PANTHER" id="PTHR42788">
    <property type="entry name" value="TAURINE IMPORT ATP-BINDING PROTEIN-RELATED"/>
    <property type="match status" value="1"/>
</dbReference>
<dbReference type="CDD" id="cd03293">
    <property type="entry name" value="ABC_NrtD_SsuB_transporters"/>
    <property type="match status" value="1"/>
</dbReference>
<evidence type="ECO:0000256" key="2">
    <source>
        <dbReference type="ARBA" id="ARBA00022448"/>
    </source>
</evidence>
<evidence type="ECO:0000256" key="1">
    <source>
        <dbReference type="ARBA" id="ARBA00005417"/>
    </source>
</evidence>
<dbReference type="SUPFAM" id="SSF52540">
    <property type="entry name" value="P-loop containing nucleoside triphosphate hydrolases"/>
    <property type="match status" value="1"/>
</dbReference>
<evidence type="ECO:0000313" key="12">
    <source>
        <dbReference type="Proteomes" id="UP001489897"/>
    </source>
</evidence>
<proteinExistence type="inferred from homology"/>
<comment type="similarity">
    <text evidence="1">Belongs to the ABC transporter superfamily.</text>
</comment>
<dbReference type="InterPro" id="IPR017871">
    <property type="entry name" value="ABC_transporter-like_CS"/>
</dbReference>
<evidence type="ECO:0000256" key="6">
    <source>
        <dbReference type="ARBA" id="ARBA00022840"/>
    </source>
</evidence>
<sequence length="293" mass="31697">MSASQLAPNYGGAWEDAGRVQARERNDRAQAAREGVAPRTPTPEVDAAVALRGVGKRYGEHAVLAGFDLAIERGSFVSIVGRSGCGKSTLLRLIAGLETPDEGVVERRGADGAPLDTRIMFQDARLLPWKTVLQNVMLGLGRGARDDARAVLDEVGLLARADEWPARLSGGQRQRVALARALVHRPSLLLLDEPLGALDALTRLEMHALIERLWREHRFTALLVTHDVHEAVALGDRILLVEAGRIALDQRVPLERPRARVDARFAALEESVLQRVLGHGPLPAAGRPTGAVV</sequence>
<dbReference type="InterPro" id="IPR027417">
    <property type="entry name" value="P-loop_NTPase"/>
</dbReference>